<gene>
    <name evidence="1" type="ORF">CCYN2B_40201</name>
</gene>
<sequence length="160" mass="18985">MYVDFNELPENSRIWIYQSNRSFTETEQTELHLKIKRYLENWTAHGIGLTASYEIRYNRFIVIGVNQDLHAVSGCSLDNLAQFIQQLEKDFQVDLLDRMNVSYRQGDFIAYKNLADFKKMVKEKAVSAKTIVFNNLVNTKVEYETDWEIPMEESWHSRFL</sequence>
<dbReference type="AlphaFoldDB" id="A0A0B7HEW7"/>
<dbReference type="STRING" id="28189.CCYN74_40103"/>
<dbReference type="eggNOG" id="ENOG502ZBQZ">
    <property type="taxonomic scope" value="Bacteria"/>
</dbReference>
<evidence type="ECO:0000313" key="2">
    <source>
        <dbReference type="Proteomes" id="UP000038055"/>
    </source>
</evidence>
<protein>
    <recommendedName>
        <fullName evidence="3">ABC transporter ATPase</fullName>
    </recommendedName>
</protein>
<organism evidence="1 2">
    <name type="scientific">Capnocytophaga cynodegmi</name>
    <dbReference type="NCBI Taxonomy" id="28189"/>
    <lineage>
        <taxon>Bacteria</taxon>
        <taxon>Pseudomonadati</taxon>
        <taxon>Bacteroidota</taxon>
        <taxon>Flavobacteriia</taxon>
        <taxon>Flavobacteriales</taxon>
        <taxon>Flavobacteriaceae</taxon>
        <taxon>Capnocytophaga</taxon>
    </lineage>
</organism>
<keyword evidence="2" id="KW-1185">Reference proteome</keyword>
<dbReference type="RefSeq" id="WP_041993359.1">
    <property type="nucleotide sequence ID" value="NZ_CDOD01000034.1"/>
</dbReference>
<proteinExistence type="predicted"/>
<evidence type="ECO:0008006" key="3">
    <source>
        <dbReference type="Google" id="ProtNLM"/>
    </source>
</evidence>
<name>A0A0B7HEW7_9FLAO</name>
<reference evidence="2" key="1">
    <citation type="submission" date="2015-01" db="EMBL/GenBank/DDBJ databases">
        <authorList>
            <person name="MANFREDI Pablo"/>
        </authorList>
    </citation>
    <scope>NUCLEOTIDE SEQUENCE [LARGE SCALE GENOMIC DNA]</scope>
    <source>
        <strain evidence="2">Ccyn2B</strain>
    </source>
</reference>
<dbReference type="Proteomes" id="UP000038055">
    <property type="component" value="Unassembled WGS sequence"/>
</dbReference>
<dbReference type="EMBL" id="CDOD01000034">
    <property type="protein sequence ID" value="CEN37770.1"/>
    <property type="molecule type" value="Genomic_DNA"/>
</dbReference>
<accession>A0A0B7HEW7</accession>
<evidence type="ECO:0000313" key="1">
    <source>
        <dbReference type="EMBL" id="CEN37770.1"/>
    </source>
</evidence>